<dbReference type="Proteomes" id="UP000007813">
    <property type="component" value="Unassembled WGS sequence"/>
</dbReference>
<protein>
    <submittedName>
        <fullName evidence="2">Uncharacterized protein</fullName>
    </submittedName>
</protein>
<evidence type="ECO:0000313" key="3">
    <source>
        <dbReference type="Proteomes" id="UP000007813"/>
    </source>
</evidence>
<feature type="region of interest" description="Disordered" evidence="1">
    <location>
        <begin position="1"/>
        <end position="44"/>
    </location>
</feature>
<evidence type="ECO:0000256" key="1">
    <source>
        <dbReference type="SAM" id="MobiDB-lite"/>
    </source>
</evidence>
<comment type="caution">
    <text evidence="2">The sequence shown here is derived from an EMBL/GenBank/DDBJ whole genome shotgun (WGS) entry which is preliminary data.</text>
</comment>
<accession>J3JEV1</accession>
<sequence>MIDSMDGFDVTTQQDSTRATTQSRTGVRSTARRVRPSAAPFGLR</sequence>
<evidence type="ECO:0000313" key="2">
    <source>
        <dbReference type="EMBL" id="EJN58686.1"/>
    </source>
</evidence>
<dbReference type="EMBL" id="ALJD01000008">
    <property type="protein sequence ID" value="EJN58686.1"/>
    <property type="molecule type" value="Genomic_DNA"/>
</dbReference>
<name>J3JEV1_9EURY</name>
<dbReference type="AlphaFoldDB" id="J3JEV1"/>
<gene>
    <name evidence="2" type="ORF">HSB1_31640</name>
</gene>
<feature type="compositionally biased region" description="Polar residues" evidence="1">
    <location>
        <begin position="10"/>
        <end position="28"/>
    </location>
</feature>
<proteinExistence type="predicted"/>
<reference evidence="2 3" key="1">
    <citation type="journal article" date="2012" name="J. Bacteriol.">
        <title>Draft Genome Sequence of the Extremely Halophilic Archaeon Halogranum salarium B-1T.</title>
        <authorList>
            <person name="Kim K.K."/>
            <person name="Lee K.C."/>
            <person name="Lee J.S."/>
        </authorList>
    </citation>
    <scope>NUCLEOTIDE SEQUENCE [LARGE SCALE GENOMIC DNA]</scope>
    <source>
        <strain evidence="2 3">B-1</strain>
    </source>
</reference>
<organism evidence="2 3">
    <name type="scientific">Halogranum salarium B-1</name>
    <dbReference type="NCBI Taxonomy" id="1210908"/>
    <lineage>
        <taxon>Archaea</taxon>
        <taxon>Methanobacteriati</taxon>
        <taxon>Methanobacteriota</taxon>
        <taxon>Stenosarchaea group</taxon>
        <taxon>Halobacteria</taxon>
        <taxon>Halobacteriales</taxon>
        <taxon>Haloferacaceae</taxon>
    </lineage>
</organism>